<proteinExistence type="predicted"/>
<keyword evidence="1" id="KW-0472">Membrane</keyword>
<organism evidence="2 3">
    <name type="scientific">Pukyongia salina</name>
    <dbReference type="NCBI Taxonomy" id="2094025"/>
    <lineage>
        <taxon>Bacteria</taxon>
        <taxon>Pseudomonadati</taxon>
        <taxon>Bacteroidota</taxon>
        <taxon>Flavobacteriia</taxon>
        <taxon>Flavobacteriales</taxon>
        <taxon>Flavobacteriaceae</taxon>
        <taxon>Pukyongia</taxon>
    </lineage>
</organism>
<gene>
    <name evidence="2" type="ORF">C5O00_06925</name>
</gene>
<protein>
    <submittedName>
        <fullName evidence="2">Uncharacterized protein</fullName>
    </submittedName>
</protein>
<evidence type="ECO:0000256" key="1">
    <source>
        <dbReference type="SAM" id="Phobius"/>
    </source>
</evidence>
<accession>A0A2S0HW54</accession>
<keyword evidence="1" id="KW-1133">Transmembrane helix</keyword>
<dbReference type="EMBL" id="CP027062">
    <property type="protein sequence ID" value="AVI50921.1"/>
    <property type="molecule type" value="Genomic_DNA"/>
</dbReference>
<dbReference type="Proteomes" id="UP000238442">
    <property type="component" value="Chromosome"/>
</dbReference>
<dbReference type="RefSeq" id="WP_105216115.1">
    <property type="nucleotide sequence ID" value="NZ_CP027062.1"/>
</dbReference>
<dbReference type="AlphaFoldDB" id="A0A2S0HW54"/>
<feature type="transmembrane region" description="Helical" evidence="1">
    <location>
        <begin position="7"/>
        <end position="26"/>
    </location>
</feature>
<dbReference type="KEGG" id="aue:C5O00_06925"/>
<name>A0A2S0HW54_9FLAO</name>
<evidence type="ECO:0000313" key="3">
    <source>
        <dbReference type="Proteomes" id="UP000238442"/>
    </source>
</evidence>
<keyword evidence="3" id="KW-1185">Reference proteome</keyword>
<keyword evidence="1" id="KW-0812">Transmembrane</keyword>
<reference evidence="2 3" key="1">
    <citation type="submission" date="2018-02" db="EMBL/GenBank/DDBJ databases">
        <title>Genomic analysis of the strain RR4-38 isolated from a seawater recirculating aquaculture system.</title>
        <authorList>
            <person name="Kim Y.-S."/>
            <person name="Jang Y.H."/>
            <person name="Kim K.-H."/>
        </authorList>
    </citation>
    <scope>NUCLEOTIDE SEQUENCE [LARGE SCALE GENOMIC DNA]</scope>
    <source>
        <strain evidence="2 3">RR4-38</strain>
    </source>
</reference>
<sequence>MKLLKRIFLIILAGVGLFLLLTYISVNSEPEKDATNIVIDNPPSQFQHGDSILVAANTGYQSNFLKNIMQGAHYREAWATPVKVPVLFFDTYKGGLTPAEVGGGKQTRSLDLISPDNTVYTLRSVNKYPDSVVPEFARILKLENIVTDGISAQHPYGAILAAALAEKADVVHTHPQLVYVPQQKALDSLNDEFGDALYLLEYETEGPVNWTKHSGVTALIDTDSLQLLKLQKKDLLQIDYNLLVRSRLFDLIIGDWDRHTKQWGWALQQRNDTLFAIPVAGDRDNAFFSLDGVIPTIISSEYVEPHVRPFDEDIDYLPGLVYPFDIYFLKEVPRSTFAQQAAFLQQQLTDEVIEEALRSWPEPIYKLNNDEIRSKLRSRRDQIQEYALEFHKILQEKEYLNEPLKGSDDITLPKDFLRCFNCN</sequence>
<dbReference type="OrthoDB" id="333971at2"/>
<evidence type="ECO:0000313" key="2">
    <source>
        <dbReference type="EMBL" id="AVI50921.1"/>
    </source>
</evidence>